<dbReference type="InterPro" id="IPR050707">
    <property type="entry name" value="HTH_MetabolicPath_Reg"/>
</dbReference>
<dbReference type="Gene3D" id="1.10.10.10">
    <property type="entry name" value="Winged helix-like DNA-binding domain superfamily/Winged helix DNA-binding domain"/>
    <property type="match status" value="1"/>
</dbReference>
<dbReference type="PANTHER" id="PTHR30136">
    <property type="entry name" value="HELIX-TURN-HELIX TRANSCRIPTIONAL REGULATOR, ICLR FAMILY"/>
    <property type="match status" value="1"/>
</dbReference>
<keyword evidence="3" id="KW-0804">Transcription</keyword>
<keyword evidence="2" id="KW-0238">DNA-binding</keyword>
<dbReference type="Pfam" id="PF09339">
    <property type="entry name" value="HTH_IclR"/>
    <property type="match status" value="1"/>
</dbReference>
<dbReference type="RefSeq" id="WP_143922598.1">
    <property type="nucleotide sequence ID" value="NZ_VLTK01000005.1"/>
</dbReference>
<dbReference type="GO" id="GO:0003677">
    <property type="term" value="F:DNA binding"/>
    <property type="evidence" value="ECO:0007669"/>
    <property type="project" value="UniProtKB-KW"/>
</dbReference>
<accession>A0A556CFF8</accession>
<dbReference type="PANTHER" id="PTHR30136:SF24">
    <property type="entry name" value="HTH-TYPE TRANSCRIPTIONAL REPRESSOR ALLR"/>
    <property type="match status" value="1"/>
</dbReference>
<evidence type="ECO:0000259" key="4">
    <source>
        <dbReference type="PROSITE" id="PS51077"/>
    </source>
</evidence>
<dbReference type="SUPFAM" id="SSF46785">
    <property type="entry name" value="Winged helix' DNA-binding domain"/>
    <property type="match status" value="1"/>
</dbReference>
<dbReference type="Gene3D" id="3.30.450.40">
    <property type="match status" value="1"/>
</dbReference>
<dbReference type="SUPFAM" id="SSF55781">
    <property type="entry name" value="GAF domain-like"/>
    <property type="match status" value="1"/>
</dbReference>
<evidence type="ECO:0000313" key="7">
    <source>
        <dbReference type="Proteomes" id="UP000316406"/>
    </source>
</evidence>
<dbReference type="InterPro" id="IPR036390">
    <property type="entry name" value="WH_DNA-bd_sf"/>
</dbReference>
<dbReference type="PROSITE" id="PS51078">
    <property type="entry name" value="ICLR_ED"/>
    <property type="match status" value="1"/>
</dbReference>
<evidence type="ECO:0000313" key="6">
    <source>
        <dbReference type="EMBL" id="TSI16163.1"/>
    </source>
</evidence>
<evidence type="ECO:0000256" key="3">
    <source>
        <dbReference type="ARBA" id="ARBA00023163"/>
    </source>
</evidence>
<keyword evidence="1" id="KW-0805">Transcription regulation</keyword>
<dbReference type="EMBL" id="VLTK01000005">
    <property type="protein sequence ID" value="TSI16163.1"/>
    <property type="molecule type" value="Genomic_DNA"/>
</dbReference>
<dbReference type="InterPro" id="IPR014757">
    <property type="entry name" value="Tscrpt_reg_IclR_C"/>
</dbReference>
<dbReference type="InterPro" id="IPR029016">
    <property type="entry name" value="GAF-like_dom_sf"/>
</dbReference>
<gene>
    <name evidence="6" type="ORF">FO013_11110</name>
</gene>
<evidence type="ECO:0000256" key="2">
    <source>
        <dbReference type="ARBA" id="ARBA00023125"/>
    </source>
</evidence>
<keyword evidence="7" id="KW-1185">Reference proteome</keyword>
<evidence type="ECO:0000256" key="1">
    <source>
        <dbReference type="ARBA" id="ARBA00023015"/>
    </source>
</evidence>
<dbReference type="PROSITE" id="PS51077">
    <property type="entry name" value="HTH_ICLR"/>
    <property type="match status" value="1"/>
</dbReference>
<evidence type="ECO:0000259" key="5">
    <source>
        <dbReference type="PROSITE" id="PS51078"/>
    </source>
</evidence>
<dbReference type="InterPro" id="IPR005471">
    <property type="entry name" value="Tscrpt_reg_IclR_N"/>
</dbReference>
<dbReference type="OrthoDB" id="8479143at2"/>
<sequence>MDDTAEPTIDEGLSLAGETPALRLVSLLEFISTRDQIFTLQSLVVQTGLPKPTLHRMLQQLEGAGLLTRHSDGRHYGTGARLRRMAEDVLLNDSRQGARRMILTQLAEEVGESCNLTAVSGNDVIYLDRVETSHPLRVHLEAGSRVPIHASASGKMITSQYGDTPRRRLLTSAQLRAFTANTVTDPDVLDEELGSVRQLGYALDRQEYLEGLVCLAVLIPTDIGRSNQALAIQAPVIRKSIDDLVELLPVVRAAAKRMAVLNEIDRDDATASSA</sequence>
<dbReference type="Proteomes" id="UP000316406">
    <property type="component" value="Unassembled WGS sequence"/>
</dbReference>
<reference evidence="6 7" key="1">
    <citation type="submission" date="2019-07" db="EMBL/GenBank/DDBJ databases">
        <title>Draft genome sequence of Brevibacterium aurantiacum XU54 isolated from Xinjiang China.</title>
        <authorList>
            <person name="Xu X."/>
        </authorList>
    </citation>
    <scope>NUCLEOTIDE SEQUENCE [LARGE SCALE GENOMIC DNA]</scope>
    <source>
        <strain evidence="6 7">XU54</strain>
    </source>
</reference>
<feature type="domain" description="HTH iclR-type" evidence="4">
    <location>
        <begin position="18"/>
        <end position="80"/>
    </location>
</feature>
<dbReference type="GO" id="GO:0003700">
    <property type="term" value="F:DNA-binding transcription factor activity"/>
    <property type="evidence" value="ECO:0007669"/>
    <property type="project" value="TreeGrafter"/>
</dbReference>
<dbReference type="InterPro" id="IPR036388">
    <property type="entry name" value="WH-like_DNA-bd_sf"/>
</dbReference>
<comment type="caution">
    <text evidence="6">The sequence shown here is derived from an EMBL/GenBank/DDBJ whole genome shotgun (WGS) entry which is preliminary data.</text>
</comment>
<feature type="domain" description="IclR-ED" evidence="5">
    <location>
        <begin position="81"/>
        <end position="264"/>
    </location>
</feature>
<proteinExistence type="predicted"/>
<dbReference type="Pfam" id="PF01614">
    <property type="entry name" value="IclR_C"/>
    <property type="match status" value="1"/>
</dbReference>
<name>A0A556CFF8_BREAU</name>
<protein>
    <submittedName>
        <fullName evidence="6">IclR family transcriptional regulator</fullName>
    </submittedName>
</protein>
<dbReference type="GO" id="GO:0045892">
    <property type="term" value="P:negative regulation of DNA-templated transcription"/>
    <property type="evidence" value="ECO:0007669"/>
    <property type="project" value="TreeGrafter"/>
</dbReference>
<organism evidence="6 7">
    <name type="scientific">Brevibacterium aurantiacum</name>
    <dbReference type="NCBI Taxonomy" id="273384"/>
    <lineage>
        <taxon>Bacteria</taxon>
        <taxon>Bacillati</taxon>
        <taxon>Actinomycetota</taxon>
        <taxon>Actinomycetes</taxon>
        <taxon>Micrococcales</taxon>
        <taxon>Brevibacteriaceae</taxon>
        <taxon>Brevibacterium</taxon>
    </lineage>
</organism>
<dbReference type="AlphaFoldDB" id="A0A556CFF8"/>